<evidence type="ECO:0000313" key="1">
    <source>
        <dbReference type="EMBL" id="MBB6444290.1"/>
    </source>
</evidence>
<keyword evidence="2" id="KW-1185">Reference proteome</keyword>
<name>A0A7X0HRI3_9BACI</name>
<dbReference type="AlphaFoldDB" id="A0A7X0HRI3"/>
<organism evidence="1 2">
    <name type="scientific">Bacillus benzoevorans</name>
    <dbReference type="NCBI Taxonomy" id="1456"/>
    <lineage>
        <taxon>Bacteria</taxon>
        <taxon>Bacillati</taxon>
        <taxon>Bacillota</taxon>
        <taxon>Bacilli</taxon>
        <taxon>Bacillales</taxon>
        <taxon>Bacillaceae</taxon>
        <taxon>Bacillus</taxon>
    </lineage>
</organism>
<gene>
    <name evidence="1" type="ORF">HNR53_000898</name>
</gene>
<sequence length="50" mass="6195">MMTNRERDNMIQFLMNYFGGEFNQLMDMSDHSLEHTYNFAYQRKEMESDF</sequence>
<dbReference type="NCBIfam" id="NF033562">
    <property type="entry name" value="BH0509_fam"/>
    <property type="match status" value="1"/>
</dbReference>
<protein>
    <recommendedName>
        <fullName evidence="3">BH0509 family protein</fullName>
    </recommendedName>
</protein>
<dbReference type="InterPro" id="IPR049615">
    <property type="entry name" value="BH0509-like"/>
</dbReference>
<comment type="caution">
    <text evidence="1">The sequence shown here is derived from an EMBL/GenBank/DDBJ whole genome shotgun (WGS) entry which is preliminary data.</text>
</comment>
<dbReference type="RefSeq" id="WP_184523221.1">
    <property type="nucleotide sequence ID" value="NZ_JACHGK010000002.1"/>
</dbReference>
<proteinExistence type="predicted"/>
<evidence type="ECO:0008006" key="3">
    <source>
        <dbReference type="Google" id="ProtNLM"/>
    </source>
</evidence>
<reference evidence="1 2" key="1">
    <citation type="submission" date="2020-08" db="EMBL/GenBank/DDBJ databases">
        <title>Genomic Encyclopedia of Type Strains, Phase IV (KMG-IV): sequencing the most valuable type-strain genomes for metagenomic binning, comparative biology and taxonomic classification.</title>
        <authorList>
            <person name="Goeker M."/>
        </authorList>
    </citation>
    <scope>NUCLEOTIDE SEQUENCE [LARGE SCALE GENOMIC DNA]</scope>
    <source>
        <strain evidence="1 2">DSM 5391</strain>
    </source>
</reference>
<dbReference type="Proteomes" id="UP000531594">
    <property type="component" value="Unassembled WGS sequence"/>
</dbReference>
<evidence type="ECO:0000313" key="2">
    <source>
        <dbReference type="Proteomes" id="UP000531594"/>
    </source>
</evidence>
<dbReference type="EMBL" id="JACHGK010000002">
    <property type="protein sequence ID" value="MBB6444290.1"/>
    <property type="molecule type" value="Genomic_DNA"/>
</dbReference>
<accession>A0A7X0HRI3</accession>